<dbReference type="RefSeq" id="WP_133867379.1">
    <property type="nucleotide sequence ID" value="NZ_SOAU01000001.1"/>
</dbReference>
<comment type="caution">
    <text evidence="1">The sequence shown here is derived from an EMBL/GenBank/DDBJ whole genome shotgun (WGS) entry which is preliminary data.</text>
</comment>
<keyword evidence="2" id="KW-1185">Reference proteome</keyword>
<dbReference type="AlphaFoldDB" id="A0A4V3EIK5"/>
<dbReference type="EMBL" id="SOAU01000001">
    <property type="protein sequence ID" value="TDT14868.1"/>
    <property type="molecule type" value="Genomic_DNA"/>
</dbReference>
<sequence>MNGHDLLPTDLDRIAAVVAEQGFDAIDPALVDAVVDRAIACGASATLVHVVTTDAEPPVARLRAFGRLVQAAAKPTPTRTPVHAAA</sequence>
<proteinExistence type="predicted"/>
<protein>
    <submittedName>
        <fullName evidence="1">Uncharacterized protein</fullName>
    </submittedName>
</protein>
<accession>A0A4V3EIK5</accession>
<dbReference type="Proteomes" id="UP000294558">
    <property type="component" value="Unassembled WGS sequence"/>
</dbReference>
<gene>
    <name evidence="1" type="ORF">BDK89_0426</name>
</gene>
<evidence type="ECO:0000313" key="2">
    <source>
        <dbReference type="Proteomes" id="UP000294558"/>
    </source>
</evidence>
<name>A0A4V3EIK5_9ACTN</name>
<evidence type="ECO:0000313" key="1">
    <source>
        <dbReference type="EMBL" id="TDT14868.1"/>
    </source>
</evidence>
<reference evidence="1 2" key="1">
    <citation type="submission" date="2019-03" db="EMBL/GenBank/DDBJ databases">
        <title>Sequencing the genomes of 1000 actinobacteria strains.</title>
        <authorList>
            <person name="Klenk H.-P."/>
        </authorList>
    </citation>
    <scope>NUCLEOTIDE SEQUENCE [LARGE SCALE GENOMIC DNA]</scope>
    <source>
        <strain evidence="1 2">DSM 18936</strain>
    </source>
</reference>
<organism evidence="1 2">
    <name type="scientific">Ilumatobacter fluminis</name>
    <dbReference type="NCBI Taxonomy" id="467091"/>
    <lineage>
        <taxon>Bacteria</taxon>
        <taxon>Bacillati</taxon>
        <taxon>Actinomycetota</taxon>
        <taxon>Acidimicrobiia</taxon>
        <taxon>Acidimicrobiales</taxon>
        <taxon>Ilumatobacteraceae</taxon>
        <taxon>Ilumatobacter</taxon>
    </lineage>
</organism>